<keyword evidence="2" id="KW-1185">Reference proteome</keyword>
<gene>
    <name evidence="1" type="ORF">GCM10007933_21960</name>
</gene>
<accession>A0ABQ6FCV0</accession>
<sequence length="109" mass="11216">MNACQFTLGPWRRAGHRAIAAGTGENRVTICEVFSWGDCTEADGNEALIAAAPELHAAAAAVFDFIDAGFLTVGILAEDNLERVAACGRAIDALAAALTKARSPRGGAS</sequence>
<evidence type="ECO:0000313" key="1">
    <source>
        <dbReference type="EMBL" id="GLT22736.1"/>
    </source>
</evidence>
<dbReference type="Proteomes" id="UP001157167">
    <property type="component" value="Unassembled WGS sequence"/>
</dbReference>
<reference evidence="2" key="1">
    <citation type="journal article" date="2019" name="Int. J. Syst. Evol. Microbiol.">
        <title>The Global Catalogue of Microorganisms (GCM) 10K type strain sequencing project: providing services to taxonomists for standard genome sequencing and annotation.</title>
        <authorList>
            <consortium name="The Broad Institute Genomics Platform"/>
            <consortium name="The Broad Institute Genome Sequencing Center for Infectious Disease"/>
            <person name="Wu L."/>
            <person name="Ma J."/>
        </authorList>
    </citation>
    <scope>NUCLEOTIDE SEQUENCE [LARGE SCALE GENOMIC DNA]</scope>
    <source>
        <strain evidence="2">NBRC 102407</strain>
    </source>
</reference>
<dbReference type="RefSeq" id="WP_284188020.1">
    <property type="nucleotide sequence ID" value="NZ_BSPX01000030.1"/>
</dbReference>
<protein>
    <submittedName>
        <fullName evidence="1">Uncharacterized protein</fullName>
    </submittedName>
</protein>
<name>A0ABQ6FCV0_9RHOO</name>
<evidence type="ECO:0000313" key="2">
    <source>
        <dbReference type="Proteomes" id="UP001157167"/>
    </source>
</evidence>
<comment type="caution">
    <text evidence="1">The sequence shown here is derived from an EMBL/GenBank/DDBJ whole genome shotgun (WGS) entry which is preliminary data.</text>
</comment>
<proteinExistence type="predicted"/>
<dbReference type="EMBL" id="BSPX01000030">
    <property type="protein sequence ID" value="GLT22736.1"/>
    <property type="molecule type" value="Genomic_DNA"/>
</dbReference>
<organism evidence="1 2">
    <name type="scientific">Zoogloea oryzae</name>
    <dbReference type="NCBI Taxonomy" id="310767"/>
    <lineage>
        <taxon>Bacteria</taxon>
        <taxon>Pseudomonadati</taxon>
        <taxon>Pseudomonadota</taxon>
        <taxon>Betaproteobacteria</taxon>
        <taxon>Rhodocyclales</taxon>
        <taxon>Zoogloeaceae</taxon>
        <taxon>Zoogloea</taxon>
    </lineage>
</organism>